<comment type="caution">
    <text evidence="2">The sequence shown here is derived from an EMBL/GenBank/DDBJ whole genome shotgun (WGS) entry which is preliminary data.</text>
</comment>
<dbReference type="EMBL" id="JAABNR010000024">
    <property type="protein sequence ID" value="NBZ89488.1"/>
    <property type="molecule type" value="Genomic_DNA"/>
</dbReference>
<gene>
    <name evidence="2" type="ORF">GV832_18015</name>
</gene>
<dbReference type="RefSeq" id="WP_168776290.1">
    <property type="nucleotide sequence ID" value="NZ_JAABNR010000024.1"/>
</dbReference>
<dbReference type="AlphaFoldDB" id="A0AAE4YBE7"/>
<organism evidence="2 3">
    <name type="scientific">Stagnihabitans tardus</name>
    <dbReference type="NCBI Taxonomy" id="2699202"/>
    <lineage>
        <taxon>Bacteria</taxon>
        <taxon>Pseudomonadati</taxon>
        <taxon>Pseudomonadota</taxon>
        <taxon>Alphaproteobacteria</taxon>
        <taxon>Rhodobacterales</taxon>
        <taxon>Paracoccaceae</taxon>
        <taxon>Stagnihabitans</taxon>
    </lineage>
</organism>
<accession>A0AAE4YBE7</accession>
<feature type="transmembrane region" description="Helical" evidence="1">
    <location>
        <begin position="132"/>
        <end position="161"/>
    </location>
</feature>
<feature type="transmembrane region" description="Helical" evidence="1">
    <location>
        <begin position="222"/>
        <end position="242"/>
    </location>
</feature>
<keyword evidence="1" id="KW-0472">Membrane</keyword>
<evidence type="ECO:0000313" key="3">
    <source>
        <dbReference type="Proteomes" id="UP001193501"/>
    </source>
</evidence>
<feature type="transmembrane region" description="Helical" evidence="1">
    <location>
        <begin position="248"/>
        <end position="270"/>
    </location>
</feature>
<dbReference type="Proteomes" id="UP001193501">
    <property type="component" value="Unassembled WGS sequence"/>
</dbReference>
<protein>
    <submittedName>
        <fullName evidence="2">Cytochrome C</fullName>
    </submittedName>
</protein>
<sequence>MTPVPHDLPLGLPAPVGVLTAVLVGFFLMHILFVTMMVGGMMMVLVAQIRGLKDKAWDHIAHDLAATITVNKSIAVVLGVGPLLAINTLYTVYFYTANALTGSFWILIVPLVAGAFLLTYAHKYLWGRLPVWLHLGLILVVMAIFAFVPLIFLVNVTLMLTPDRWGEVQGFWDAAMLPNVWTRYAHFMLSCPAMAGLMVVWLYRRKADQDRAQVIRMGYRWLLGPTLAQFVVGPLALITLPPTPGSQGLAVAIFLGSILVAAFLCLVAWGELKRPDALIGQGFPLVAGAMVVILVLMGGARHLYREAALSDHRAAVAAKTEAFRAESEAARTNP</sequence>
<proteinExistence type="predicted"/>
<feature type="transmembrane region" description="Helical" evidence="1">
    <location>
        <begin position="74"/>
        <end position="96"/>
    </location>
</feature>
<feature type="transmembrane region" description="Helical" evidence="1">
    <location>
        <begin position="282"/>
        <end position="304"/>
    </location>
</feature>
<feature type="transmembrane region" description="Helical" evidence="1">
    <location>
        <begin position="181"/>
        <end position="202"/>
    </location>
</feature>
<keyword evidence="1" id="KW-1133">Transmembrane helix</keyword>
<feature type="transmembrane region" description="Helical" evidence="1">
    <location>
        <begin position="20"/>
        <end position="47"/>
    </location>
</feature>
<reference evidence="2" key="1">
    <citation type="submission" date="2020-01" db="EMBL/GenBank/DDBJ databases">
        <authorList>
            <person name="Chen W.-M."/>
        </authorList>
    </citation>
    <scope>NUCLEOTIDE SEQUENCE</scope>
    <source>
        <strain evidence="2">CYK-10</strain>
    </source>
</reference>
<keyword evidence="3" id="KW-1185">Reference proteome</keyword>
<evidence type="ECO:0000256" key="1">
    <source>
        <dbReference type="SAM" id="Phobius"/>
    </source>
</evidence>
<keyword evidence="1" id="KW-0812">Transmembrane</keyword>
<evidence type="ECO:0000313" key="2">
    <source>
        <dbReference type="EMBL" id="NBZ89488.1"/>
    </source>
</evidence>
<name>A0AAE4YBE7_9RHOB</name>
<feature type="transmembrane region" description="Helical" evidence="1">
    <location>
        <begin position="102"/>
        <end position="120"/>
    </location>
</feature>